<dbReference type="InterPro" id="IPR001041">
    <property type="entry name" value="2Fe-2S_ferredoxin-type"/>
</dbReference>
<dbReference type="GO" id="GO:0016491">
    <property type="term" value="F:oxidoreductase activity"/>
    <property type="evidence" value="ECO:0007669"/>
    <property type="project" value="InterPro"/>
</dbReference>
<dbReference type="CDD" id="cd06184">
    <property type="entry name" value="flavohem_like_fad_nad_binding"/>
    <property type="match status" value="1"/>
</dbReference>
<reference evidence="3 4" key="1">
    <citation type="submission" date="2020-07" db="EMBL/GenBank/DDBJ databases">
        <title>Luteimonas sp. SJ-92.</title>
        <authorList>
            <person name="Huang X.-X."/>
            <person name="Xu L."/>
            <person name="Sun J.-Q."/>
        </authorList>
    </citation>
    <scope>NUCLEOTIDE SEQUENCE [LARGE SCALE GENOMIC DNA]</scope>
    <source>
        <strain evidence="3 4">SJ-92</strain>
    </source>
</reference>
<dbReference type="PROSITE" id="PS51384">
    <property type="entry name" value="FAD_FR"/>
    <property type="match status" value="1"/>
</dbReference>
<dbReference type="AlphaFoldDB" id="A0A853JCN9"/>
<protein>
    <submittedName>
        <fullName evidence="3">Pyridoxamine 5'-phosphate oxidase family protein</fullName>
    </submittedName>
</protein>
<dbReference type="InterPro" id="IPR001433">
    <property type="entry name" value="OxRdtase_FAD/NAD-bd"/>
</dbReference>
<dbReference type="EMBL" id="JACCKA010000055">
    <property type="protein sequence ID" value="NZA26514.1"/>
    <property type="molecule type" value="Genomic_DNA"/>
</dbReference>
<dbReference type="InterPro" id="IPR039261">
    <property type="entry name" value="FNR_nucleotide-bd"/>
</dbReference>
<dbReference type="Gene3D" id="3.40.50.80">
    <property type="entry name" value="Nucleotide-binding domain of ferredoxin-NADP reductase (FNR) module"/>
    <property type="match status" value="1"/>
</dbReference>
<evidence type="ECO:0000313" key="4">
    <source>
        <dbReference type="Proteomes" id="UP000578091"/>
    </source>
</evidence>
<evidence type="ECO:0000259" key="2">
    <source>
        <dbReference type="PROSITE" id="PS51384"/>
    </source>
</evidence>
<dbReference type="PROSITE" id="PS51085">
    <property type="entry name" value="2FE2S_FER_2"/>
    <property type="match status" value="1"/>
</dbReference>
<evidence type="ECO:0000259" key="1">
    <source>
        <dbReference type="PROSITE" id="PS51085"/>
    </source>
</evidence>
<dbReference type="Gene3D" id="2.40.30.10">
    <property type="entry name" value="Translation factors"/>
    <property type="match status" value="1"/>
</dbReference>
<dbReference type="InterPro" id="IPR036010">
    <property type="entry name" value="2Fe-2S_ferredoxin-like_sf"/>
</dbReference>
<dbReference type="GO" id="GO:0051537">
    <property type="term" value="F:2 iron, 2 sulfur cluster binding"/>
    <property type="evidence" value="ECO:0007669"/>
    <property type="project" value="InterPro"/>
</dbReference>
<dbReference type="PROSITE" id="PS00197">
    <property type="entry name" value="2FE2S_FER_1"/>
    <property type="match status" value="1"/>
</dbReference>
<dbReference type="InterPro" id="IPR012675">
    <property type="entry name" value="Beta-grasp_dom_sf"/>
</dbReference>
<feature type="domain" description="2Fe-2S ferredoxin-type" evidence="1">
    <location>
        <begin position="594"/>
        <end position="681"/>
    </location>
</feature>
<name>A0A853JCN9_9GAMM</name>
<accession>A0A853JCN9</accession>
<dbReference type="Pfam" id="PF00111">
    <property type="entry name" value="Fer2"/>
    <property type="match status" value="1"/>
</dbReference>
<dbReference type="Gene3D" id="3.10.20.30">
    <property type="match status" value="1"/>
</dbReference>
<dbReference type="SUPFAM" id="SSF54292">
    <property type="entry name" value="2Fe-2S ferredoxin-like"/>
    <property type="match status" value="1"/>
</dbReference>
<dbReference type="Pfam" id="PF00175">
    <property type="entry name" value="NAD_binding_1"/>
    <property type="match status" value="1"/>
</dbReference>
<dbReference type="Gene3D" id="2.30.110.10">
    <property type="entry name" value="Electron Transport, Fmn-binding Protein, Chain A"/>
    <property type="match status" value="1"/>
</dbReference>
<dbReference type="InterPro" id="IPR012349">
    <property type="entry name" value="Split_barrel_FMN-bd"/>
</dbReference>
<keyword evidence="4" id="KW-1185">Reference proteome</keyword>
<comment type="caution">
    <text evidence="3">The sequence shown here is derived from an EMBL/GenBank/DDBJ whole genome shotgun (WGS) entry which is preliminary data.</text>
</comment>
<dbReference type="SUPFAM" id="SSF52343">
    <property type="entry name" value="Ferredoxin reductase-like, C-terminal NADP-linked domain"/>
    <property type="match status" value="1"/>
</dbReference>
<dbReference type="InterPro" id="IPR006058">
    <property type="entry name" value="2Fe2S_fd_BS"/>
</dbReference>
<gene>
    <name evidence="3" type="ORF">H0E84_08955</name>
</gene>
<dbReference type="PRINTS" id="PR00410">
    <property type="entry name" value="PHEHYDRXLASE"/>
</dbReference>
<organism evidence="3 4">
    <name type="scientific">Luteimonas salinisoli</name>
    <dbReference type="NCBI Taxonomy" id="2752307"/>
    <lineage>
        <taxon>Bacteria</taxon>
        <taxon>Pseudomonadati</taxon>
        <taxon>Pseudomonadota</taxon>
        <taxon>Gammaproteobacteria</taxon>
        <taxon>Lysobacterales</taxon>
        <taxon>Lysobacteraceae</taxon>
        <taxon>Luteimonas</taxon>
    </lineage>
</organism>
<dbReference type="SUPFAM" id="SSF63380">
    <property type="entry name" value="Riboflavin synthase domain-like"/>
    <property type="match status" value="1"/>
</dbReference>
<dbReference type="CDD" id="cd00207">
    <property type="entry name" value="fer2"/>
    <property type="match status" value="1"/>
</dbReference>
<dbReference type="Pfam" id="PF00970">
    <property type="entry name" value="FAD_binding_6"/>
    <property type="match status" value="1"/>
</dbReference>
<dbReference type="InterPro" id="IPR017927">
    <property type="entry name" value="FAD-bd_FR_type"/>
</dbReference>
<proteinExistence type="predicted"/>
<dbReference type="Proteomes" id="UP000578091">
    <property type="component" value="Unassembled WGS sequence"/>
</dbReference>
<evidence type="ECO:0000313" key="3">
    <source>
        <dbReference type="EMBL" id="NZA26514.1"/>
    </source>
</evidence>
<dbReference type="InterPro" id="IPR008333">
    <property type="entry name" value="Cbr1-like_FAD-bd_dom"/>
</dbReference>
<dbReference type="SUPFAM" id="SSF50475">
    <property type="entry name" value="FMN-binding split barrel"/>
    <property type="match status" value="1"/>
</dbReference>
<dbReference type="PANTHER" id="PTHR42815">
    <property type="entry name" value="FAD-BINDING, PUTATIVE (AFU_ORTHOLOGUE AFUA_6G07600)-RELATED"/>
    <property type="match status" value="1"/>
</dbReference>
<dbReference type="PANTHER" id="PTHR42815:SF2">
    <property type="entry name" value="FAD-BINDING, PUTATIVE (AFU_ORTHOLOGUE AFUA_6G07600)-RELATED"/>
    <property type="match status" value="1"/>
</dbReference>
<sequence length="681" mass="74685">MAMSTALSPSHFHAGELAIQRRLGVAERMDAIARKVVRDHMPDQHRTFFAQLPFLVAASVDRHGDPAITLLAGMPGFAHSPDATFLQIDRMPDPSDPVAEGWVPGEPVGLLGIELHTRRRNRMNGILVRDESGRLGVAVGQSFGNCPQYIHARGLEFVRDPAQAWQGDIESGQDLDEAAREMIEAADIFFVGSHTEQGEQGARSVDASHRGGKPGFVRVRGNRLTIPDFAGNLHFNTLGNFLLNPKAGLVFVDFATGDMLHLSGDVVLDFEAEEVRSFQGAERLWHVDIRRWTRRRGAFALRGRDGEVSPNSLMTGSWEQSDARREAERIRGQWRDFRMVEVVQESSVVKSFWLEPVDTAGPWLHQAGQYLPVRLKLPGDERPTSRVYTLSAAPSDGRYRISVRKQGVFSAHLHDGCRAGDVIQAQAPRGEFVVDALEQRPLVLISAGVGITPMIAMLRHVVHEGVRKRRMRRTWFIHGSRSVAERAFAGELRQLAEATHGAVRVVQVLSDPGEGSVEGVDYHAKGRIDLALLQAVLPFGDFDFHLCGPPDFMQSVYAQLRSAHVPNERIYAEAFGPAGIRRDNQAGLPPAATGSVEVLFARSGKEARWMPGSGSLLDLAEAHALTPPYSCRSGACGSCRHALAQGSVTYPSKPRAPCGDDEVLLCQALPMQGSEPLIIEA</sequence>
<feature type="domain" description="FAD-binding FR-type" evidence="2">
    <location>
        <begin position="332"/>
        <end position="435"/>
    </location>
</feature>
<dbReference type="InterPro" id="IPR017938">
    <property type="entry name" value="Riboflavin_synthase-like_b-brl"/>
</dbReference>